<dbReference type="InterPro" id="IPR022924">
    <property type="entry name" value="Cardiolipin_synthase"/>
</dbReference>
<evidence type="ECO:0000256" key="13">
    <source>
        <dbReference type="SAM" id="Phobius"/>
    </source>
</evidence>
<keyword evidence="16" id="KW-1185">Reference proteome</keyword>
<dbReference type="KEGG" id="bmet:BMMGA3_16190"/>
<evidence type="ECO:0000256" key="11">
    <source>
        <dbReference type="ARBA" id="ARBA00023264"/>
    </source>
</evidence>
<gene>
    <name evidence="15" type="ORF">BMMGA3_16190</name>
</gene>
<dbReference type="PANTHER" id="PTHR21248">
    <property type="entry name" value="CARDIOLIPIN SYNTHASE"/>
    <property type="match status" value="1"/>
</dbReference>
<dbReference type="InterPro" id="IPR025202">
    <property type="entry name" value="PLD-like_dom"/>
</dbReference>
<dbReference type="CDD" id="cd09110">
    <property type="entry name" value="PLDc_CLS_1"/>
    <property type="match status" value="1"/>
</dbReference>
<keyword evidence="2" id="KW-1003">Cell membrane</keyword>
<protein>
    <recommendedName>
        <fullName evidence="12">Cardiolipin synthase</fullName>
        <ecNumber evidence="12">2.7.8.-</ecNumber>
    </recommendedName>
</protein>
<keyword evidence="9 13" id="KW-0472">Membrane</keyword>
<dbReference type="SMART" id="SM00155">
    <property type="entry name" value="PLDc"/>
    <property type="match status" value="2"/>
</dbReference>
<evidence type="ECO:0000256" key="5">
    <source>
        <dbReference type="ARBA" id="ARBA00022692"/>
    </source>
</evidence>
<dbReference type="Proteomes" id="UP000027602">
    <property type="component" value="Chromosome"/>
</dbReference>
<evidence type="ECO:0000313" key="16">
    <source>
        <dbReference type="Proteomes" id="UP000027602"/>
    </source>
</evidence>
<keyword evidence="8" id="KW-0443">Lipid metabolism</keyword>
<dbReference type="HOGENOM" id="CLU_038053_3_1_9"/>
<feature type="domain" description="PLD phosphodiesterase" evidence="14">
    <location>
        <begin position="314"/>
        <end position="341"/>
    </location>
</feature>
<dbReference type="EC" id="2.7.8.-" evidence="12"/>
<evidence type="ECO:0000256" key="6">
    <source>
        <dbReference type="ARBA" id="ARBA00022737"/>
    </source>
</evidence>
<dbReference type="GO" id="GO:0032049">
    <property type="term" value="P:cardiolipin biosynthetic process"/>
    <property type="evidence" value="ECO:0007669"/>
    <property type="project" value="UniProtKB-UniRule"/>
</dbReference>
<keyword evidence="11" id="KW-1208">Phospholipid metabolism</keyword>
<keyword evidence="6" id="KW-0677">Repeat</keyword>
<name>A0A068LUV0_BACMM</name>
<dbReference type="GO" id="GO:0008808">
    <property type="term" value="F:cardiolipin synthase activity"/>
    <property type="evidence" value="ECO:0007669"/>
    <property type="project" value="UniProtKB-UniRule"/>
</dbReference>
<dbReference type="AlphaFoldDB" id="A0A068LUV0"/>
<evidence type="ECO:0000256" key="7">
    <source>
        <dbReference type="ARBA" id="ARBA00022989"/>
    </source>
</evidence>
<proteinExistence type="predicted"/>
<evidence type="ECO:0000313" key="15">
    <source>
        <dbReference type="EMBL" id="AIE61591.1"/>
    </source>
</evidence>
<dbReference type="PANTHER" id="PTHR21248:SF7">
    <property type="entry name" value="MINOR CARDIOLIPIN SYNTHASE CLSB"/>
    <property type="match status" value="1"/>
</dbReference>
<keyword evidence="4" id="KW-0808">Transferase</keyword>
<evidence type="ECO:0000256" key="12">
    <source>
        <dbReference type="NCBIfam" id="TIGR04265"/>
    </source>
</evidence>
<accession>A0A068LUV0</accession>
<reference evidence="15 16" key="1">
    <citation type="journal article" date="2015" name="BMC Genomics">
        <title>Transcriptome analysis of thermophilic methylotrophic Bacillus methanolicus MGA3 using RNA-sequencing provides detailed insights into its previously uncharted transcriptional landscape.</title>
        <authorList>
            <person name="Irla M."/>
            <person name="Neshat A."/>
            <person name="Brautaset T."/>
            <person name="Ruckert C."/>
            <person name="Kalinowski J."/>
            <person name="Wendisch V.F."/>
        </authorList>
    </citation>
    <scope>NUCLEOTIDE SEQUENCE [LARGE SCALE GENOMIC DNA]</scope>
    <source>
        <strain evidence="16">MGA3 / ATCC 53907</strain>
    </source>
</reference>
<evidence type="ECO:0000256" key="1">
    <source>
        <dbReference type="ARBA" id="ARBA00004236"/>
    </source>
</evidence>
<dbReference type="PROSITE" id="PS50035">
    <property type="entry name" value="PLD"/>
    <property type="match status" value="2"/>
</dbReference>
<evidence type="ECO:0000256" key="3">
    <source>
        <dbReference type="ARBA" id="ARBA00022516"/>
    </source>
</evidence>
<dbReference type="SUPFAM" id="SSF56024">
    <property type="entry name" value="Phospholipase D/nuclease"/>
    <property type="match status" value="2"/>
</dbReference>
<dbReference type="NCBIfam" id="TIGR04265">
    <property type="entry name" value="bac_cardiolipin"/>
    <property type="match status" value="1"/>
</dbReference>
<dbReference type="FunFam" id="3.30.870.10:FF:000014">
    <property type="entry name" value="Cardiolipin synthase"/>
    <property type="match status" value="1"/>
</dbReference>
<comment type="subcellular location">
    <subcellularLocation>
        <location evidence="1">Cell membrane</location>
    </subcellularLocation>
</comment>
<keyword evidence="10" id="KW-0594">Phospholipid biosynthesis</keyword>
<dbReference type="EMBL" id="CP007739">
    <property type="protein sequence ID" value="AIE61591.1"/>
    <property type="molecule type" value="Genomic_DNA"/>
</dbReference>
<dbReference type="eggNOG" id="COG1502">
    <property type="taxonomic scope" value="Bacteria"/>
</dbReference>
<organism evidence="15 16">
    <name type="scientific">Bacillus methanolicus (strain MGA3 / ATCC 53907)</name>
    <dbReference type="NCBI Taxonomy" id="796606"/>
    <lineage>
        <taxon>Bacteria</taxon>
        <taxon>Bacillati</taxon>
        <taxon>Bacillota</taxon>
        <taxon>Bacilli</taxon>
        <taxon>Bacillales</taxon>
        <taxon>Bacillaceae</taxon>
        <taxon>Bacillus</taxon>
    </lineage>
</organism>
<evidence type="ECO:0000256" key="8">
    <source>
        <dbReference type="ARBA" id="ARBA00023098"/>
    </source>
</evidence>
<dbReference type="GO" id="GO:0005886">
    <property type="term" value="C:plasma membrane"/>
    <property type="evidence" value="ECO:0007669"/>
    <property type="project" value="UniProtKB-SubCell"/>
</dbReference>
<sequence>MQIQLTFIIISILLIILWLTIDYTVGKRNHLSKLKRRTFPIRESSLQIFTNGPELFDDLFSELKAAKQHIHILFYIVKNDQFSQDFLNILKEKAKSGVEVRLLLDWFGSLKISRKAIDDLKTAGVKFAFSHVPKLPFLFYSFQARNHRKIAVIDGKIGYIGGFNIGKEYINKDPKLNPWRDYHLKVTGEGVHDLQKEFLFDWFKATKTNLQHNSTYFPALAKGRFRHQILPYEGLFLEESYSTLIRMAESSIIIGSPYFIPSPRLVSDLRIALKRGISVTILVPFITDHFLVKEASFVYFKKLINEGAEVYEYMKGFYHSKVIIIDDSICDIGTANFDKRSLFLNHEINCYVFDKVFIGKVKAILQKDIQDAKKMELSDLYHIGFWRKIKEVAGRSLSLFL</sequence>
<dbReference type="InterPro" id="IPR001736">
    <property type="entry name" value="PLipase_D/transphosphatidylase"/>
</dbReference>
<feature type="transmembrane region" description="Helical" evidence="13">
    <location>
        <begin position="6"/>
        <end position="26"/>
    </location>
</feature>
<keyword evidence="5 13" id="KW-0812">Transmembrane</keyword>
<evidence type="ECO:0000259" key="14">
    <source>
        <dbReference type="PROSITE" id="PS50035"/>
    </source>
</evidence>
<dbReference type="Gene3D" id="3.30.870.10">
    <property type="entry name" value="Endonuclease Chain A"/>
    <property type="match status" value="2"/>
</dbReference>
<dbReference type="CDD" id="cd09112">
    <property type="entry name" value="PLDc_CLS_2"/>
    <property type="match status" value="1"/>
</dbReference>
<evidence type="ECO:0000256" key="10">
    <source>
        <dbReference type="ARBA" id="ARBA00023209"/>
    </source>
</evidence>
<evidence type="ECO:0000256" key="2">
    <source>
        <dbReference type="ARBA" id="ARBA00022475"/>
    </source>
</evidence>
<keyword evidence="3" id="KW-0444">Lipid biosynthesis</keyword>
<evidence type="ECO:0000256" key="9">
    <source>
        <dbReference type="ARBA" id="ARBA00023136"/>
    </source>
</evidence>
<dbReference type="STRING" id="796606.BMMGA3_16190"/>
<keyword evidence="7 13" id="KW-1133">Transmembrane helix</keyword>
<dbReference type="Pfam" id="PF13091">
    <property type="entry name" value="PLDc_2"/>
    <property type="match status" value="2"/>
</dbReference>
<evidence type="ECO:0000256" key="4">
    <source>
        <dbReference type="ARBA" id="ARBA00022679"/>
    </source>
</evidence>
<feature type="domain" description="PLD phosphodiesterase" evidence="14">
    <location>
        <begin position="142"/>
        <end position="169"/>
    </location>
</feature>